<evidence type="ECO:0000256" key="3">
    <source>
        <dbReference type="ARBA" id="ARBA00005283"/>
    </source>
</evidence>
<feature type="region of interest" description="Disordered" evidence="15">
    <location>
        <begin position="460"/>
        <end position="496"/>
    </location>
</feature>
<dbReference type="GO" id="GO:0000400">
    <property type="term" value="F:four-way junction DNA binding"/>
    <property type="evidence" value="ECO:0007669"/>
    <property type="project" value="UniProtKB-ARBA"/>
</dbReference>
<dbReference type="PANTHER" id="PTHR16171">
    <property type="entry name" value="DNA REPAIR PROTEIN COMPLEMENTING XP-G CELLS-RELATED"/>
    <property type="match status" value="1"/>
</dbReference>
<reference evidence="19" key="1">
    <citation type="submission" date="2013-03" db="EMBL/GenBank/DDBJ databases">
        <title>The Genome Sequence of Anopheles epiroticus epiroticus2.</title>
        <authorList>
            <consortium name="The Broad Institute Genomics Platform"/>
            <person name="Neafsey D.E."/>
            <person name="Howell P."/>
            <person name="Walker B."/>
            <person name="Young S.K."/>
            <person name="Zeng Q."/>
            <person name="Gargeya S."/>
            <person name="Fitzgerald M."/>
            <person name="Haas B."/>
            <person name="Abouelleil A."/>
            <person name="Allen A.W."/>
            <person name="Alvarado L."/>
            <person name="Arachchi H.M."/>
            <person name="Berlin A.M."/>
            <person name="Chapman S.B."/>
            <person name="Gainer-Dewar J."/>
            <person name="Goldberg J."/>
            <person name="Griggs A."/>
            <person name="Gujja S."/>
            <person name="Hansen M."/>
            <person name="Howarth C."/>
            <person name="Imamovic A."/>
            <person name="Ireland A."/>
            <person name="Larimer J."/>
            <person name="McCowan C."/>
            <person name="Murphy C."/>
            <person name="Pearson M."/>
            <person name="Poon T.W."/>
            <person name="Priest M."/>
            <person name="Roberts A."/>
            <person name="Saif S."/>
            <person name="Shea T."/>
            <person name="Sisk P."/>
            <person name="Sykes S."/>
            <person name="Wortman J."/>
            <person name="Nusbaum C."/>
            <person name="Birren B."/>
        </authorList>
    </citation>
    <scope>NUCLEOTIDE SEQUENCE [LARGE SCALE GENOMIC DNA]</scope>
    <source>
        <strain evidence="19">Epiroticus2</strain>
    </source>
</reference>
<keyword evidence="9" id="KW-0378">Hydrolase</keyword>
<dbReference type="PRINTS" id="PR00066">
    <property type="entry name" value="XRODRMPGMNTG"/>
</dbReference>
<feature type="coiled-coil region" evidence="14">
    <location>
        <begin position="306"/>
        <end position="357"/>
    </location>
</feature>
<dbReference type="SMART" id="SM00484">
    <property type="entry name" value="XPGI"/>
    <property type="match status" value="1"/>
</dbReference>
<dbReference type="SMART" id="SM00279">
    <property type="entry name" value="HhH2"/>
    <property type="match status" value="1"/>
</dbReference>
<dbReference type="GO" id="GO:0003697">
    <property type="term" value="F:single-stranded DNA binding"/>
    <property type="evidence" value="ECO:0007669"/>
    <property type="project" value="InterPro"/>
</dbReference>
<dbReference type="GO" id="GO:0046872">
    <property type="term" value="F:metal ion binding"/>
    <property type="evidence" value="ECO:0007669"/>
    <property type="project" value="UniProtKB-KW"/>
</dbReference>
<keyword evidence="8" id="KW-0227">DNA damage</keyword>
<dbReference type="GO" id="GO:0006289">
    <property type="term" value="P:nucleotide-excision repair"/>
    <property type="evidence" value="ECO:0007669"/>
    <property type="project" value="InterPro"/>
</dbReference>
<keyword evidence="14" id="KW-0175">Coiled coil</keyword>
<evidence type="ECO:0000256" key="1">
    <source>
        <dbReference type="ARBA" id="ARBA00001946"/>
    </source>
</evidence>
<feature type="region of interest" description="Disordered" evidence="15">
    <location>
        <begin position="1240"/>
        <end position="1277"/>
    </location>
</feature>
<dbReference type="InterPro" id="IPR006085">
    <property type="entry name" value="XPG_DNA_repair_N"/>
</dbReference>
<dbReference type="EnsemblMetazoa" id="AEPI000808-RA">
    <property type="protein sequence ID" value="AEPI000808-PA"/>
    <property type="gene ID" value="AEPI000808"/>
</dbReference>
<feature type="compositionally biased region" description="Low complexity" evidence="15">
    <location>
        <begin position="473"/>
        <end position="483"/>
    </location>
</feature>
<dbReference type="SUPFAM" id="SSF47807">
    <property type="entry name" value="5' to 3' exonuclease, C-terminal subdomain"/>
    <property type="match status" value="1"/>
</dbReference>
<dbReference type="PROSITE" id="PS00842">
    <property type="entry name" value="XPG_2"/>
    <property type="match status" value="1"/>
</dbReference>
<feature type="coiled-coil region" evidence="14">
    <location>
        <begin position="88"/>
        <end position="115"/>
    </location>
</feature>
<feature type="region of interest" description="Disordered" evidence="15">
    <location>
        <begin position="765"/>
        <end position="824"/>
    </location>
</feature>
<dbReference type="STRING" id="199890.A0A182P1M6"/>
<protein>
    <recommendedName>
        <fullName evidence="20">XPG-I domain-containing protein</fullName>
    </recommendedName>
</protein>
<evidence type="ECO:0000256" key="2">
    <source>
        <dbReference type="ARBA" id="ARBA00004123"/>
    </source>
</evidence>
<proteinExistence type="inferred from homology"/>
<dbReference type="PANTHER" id="PTHR16171:SF7">
    <property type="entry name" value="DNA REPAIR PROTEIN RAD2"/>
    <property type="match status" value="1"/>
</dbReference>
<feature type="compositionally biased region" description="Acidic residues" evidence="15">
    <location>
        <begin position="484"/>
        <end position="496"/>
    </location>
</feature>
<dbReference type="Pfam" id="PF00867">
    <property type="entry name" value="XPG_I"/>
    <property type="match status" value="1"/>
</dbReference>
<evidence type="ECO:0008006" key="20">
    <source>
        <dbReference type="Google" id="ProtNLM"/>
    </source>
</evidence>
<comment type="similarity">
    <text evidence="3">Belongs to the XPG/RAD2 endonuclease family. XPG subfamily.</text>
</comment>
<dbReference type="PRINTS" id="PR00853">
    <property type="entry name" value="XPGRADSUPER"/>
</dbReference>
<feature type="compositionally biased region" description="Polar residues" evidence="15">
    <location>
        <begin position="1363"/>
        <end position="1379"/>
    </location>
</feature>
<evidence type="ECO:0000256" key="12">
    <source>
        <dbReference type="ARBA" id="ARBA00023242"/>
    </source>
</evidence>
<dbReference type="InterPro" id="IPR036279">
    <property type="entry name" value="5-3_exonuclease_C_sf"/>
</dbReference>
<evidence type="ECO:0000256" key="5">
    <source>
        <dbReference type="ARBA" id="ARBA00022722"/>
    </source>
</evidence>
<dbReference type="SMART" id="SM00485">
    <property type="entry name" value="XPGN"/>
    <property type="match status" value="1"/>
</dbReference>
<dbReference type="SUPFAM" id="SSF88723">
    <property type="entry name" value="PIN domain-like"/>
    <property type="match status" value="1"/>
</dbReference>
<feature type="region of interest" description="Disordered" evidence="15">
    <location>
        <begin position="872"/>
        <end position="900"/>
    </location>
</feature>
<evidence type="ECO:0000256" key="6">
    <source>
        <dbReference type="ARBA" id="ARBA00022723"/>
    </source>
</evidence>
<dbReference type="FunFam" id="3.40.50.1010:FF:000044">
    <property type="entry name" value="DNA repair endonuclease"/>
    <property type="match status" value="1"/>
</dbReference>
<feature type="domain" description="XPG N-terminal" evidence="17">
    <location>
        <begin position="1"/>
        <end position="98"/>
    </location>
</feature>
<feature type="compositionally biased region" description="Basic and acidic residues" evidence="15">
    <location>
        <begin position="166"/>
        <end position="178"/>
    </location>
</feature>
<evidence type="ECO:0000256" key="15">
    <source>
        <dbReference type="SAM" id="MobiDB-lite"/>
    </source>
</evidence>
<feature type="domain" description="XPG-I" evidence="16">
    <location>
        <begin position="989"/>
        <end position="1058"/>
    </location>
</feature>
<keyword evidence="4" id="KW-0597">Phosphoprotein</keyword>
<accession>A0A182P1M6</accession>
<evidence type="ECO:0000313" key="18">
    <source>
        <dbReference type="EnsemblMetazoa" id="AEPI000808-PA"/>
    </source>
</evidence>
<reference evidence="18" key="2">
    <citation type="submission" date="2020-05" db="UniProtKB">
        <authorList>
            <consortium name="EnsemblMetazoa"/>
        </authorList>
    </citation>
    <scope>IDENTIFICATION</scope>
    <source>
        <strain evidence="18">Epiroticus2</strain>
    </source>
</reference>
<evidence type="ECO:0000256" key="13">
    <source>
        <dbReference type="ARBA" id="ARBA00038112"/>
    </source>
</evidence>
<keyword evidence="12" id="KW-0539">Nucleus</keyword>
<comment type="cofactor">
    <cofactor evidence="1">
        <name>Mg(2+)</name>
        <dbReference type="ChEBI" id="CHEBI:18420"/>
    </cofactor>
</comment>
<evidence type="ECO:0000256" key="8">
    <source>
        <dbReference type="ARBA" id="ARBA00022763"/>
    </source>
</evidence>
<feature type="region of interest" description="Disordered" evidence="15">
    <location>
        <begin position="583"/>
        <end position="602"/>
    </location>
</feature>
<dbReference type="Gene3D" id="3.40.50.1010">
    <property type="entry name" value="5'-nuclease"/>
    <property type="match status" value="2"/>
</dbReference>
<evidence type="ECO:0000256" key="14">
    <source>
        <dbReference type="SAM" id="Coils"/>
    </source>
</evidence>
<comment type="similarity">
    <text evidence="13">Belongs to the XPG/RAD2 endonuclease family. GEN subfamily.</text>
</comment>
<feature type="region of interest" description="Disordered" evidence="15">
    <location>
        <begin position="135"/>
        <end position="178"/>
    </location>
</feature>
<sequence length="1452" mass="161228">MGVLGLWKLIEQSGKPVPLDTLENKVLAVDISIWLHQVIKGFQDSKGSALPNAHVLGLFHRLCKLMYYRIKPIFVFDGGVPVLKKQTIAKRNQSKNNYQNEADRIQQLLLETLAKEKVVQQALGSATNILISPSKKAITSGGPSTSKHADREEEPDAMFKLPPLKAPEEPIDLDRSDSSMDEKASRHYYHLNLNAIDVTSVYFKNLPADVRHEILNDIKETRKQSSWGRLHELPVESDSFSSFQMKRLLKRRQVQVELEEAEKEMGGKCLSLTELESLLNEEGVETSSNRAAQKIASDENTRFLLVRDVQKAIEKAKAREEEEKLAPKAPKVPKLSKEELYSQLQEEEDDKEMDEELKLAIKMSLMQDETPHAVIELDDEELRMSRTQKRVLGNAAQSLARGFMLEYGGLTTEEFNELLHQTQDVDGGDINDSMSQMFLHNGESIKELVPATVHEVETEQVNLTDGLSEKQAPESARSEAAISETEETESDSDFIDVPEDNLNDSQTGISLPLNSTNHFKPHYNPIVDFTIDDLKNLPVAGPSKKKEVVQVVIKPEEIGECDKDDIFADVFTVKKEQDLDRVDAQQPGDDTNVTIGQHKPNAPMISIPMMQMNEVIQEQEDSSDSAKQANVEGSTVQKAFTGLKIKKVETINAQLKEELENLKKAPPVIDLGDIIGHPTLPVLDPVLPSTDLKSISETLKQQLEELKASANSLKLDDIKLDAVSATIEERLVRNDDEDADSEATIIYDADLDVEKTPTKQNVVAIHDKDSAKSASASDEDIQLKSRSPTTANEDKVSQSKSSTAVKEDGTLKTKPPSKASEEIGSNTVAPIIEIIDSPAKAGTLEHLVIARTPGKDSLKPTEAEEAIPHVPKPFFVNKTPPSTKKANEEDEPAKQTDSHKTVAKELFPSEPIPSTSKQAPPPPKPVSTETLITEMADTLKEAHTPLELKRMALDLAQTERELEREKNKQSRLGVSITDRMRQDCMELLQIFGVPYIVAPMEAEAQCAFLNQIEITDGTITDDSDIWLFGGKKVYKNFFNQQKLVLEFTIEGIENMFHMDRKKLIQLALLVGSDYTTGIHGIGAVTALEILASFPPTPEQTGETSEMMSMLSGLRKFRDWWQHGRNGATGARMALKSKLKNIDIGEGFPSTGVVEAYLQPTVDCSEEEFTWGYPDAEQLRDYARQKFGWSQTKTNDILLPVLKRLDERKSQASIKNYFKVQSAVGHNRMKVSKRVQQAVDTMAGKIDPNEDPKPKKRSPTKAKQAGVGRKRKQSTAKDKIDVIDLEAIVEEDEKEVKQSQSPNVADNDDDFVVPTKTTKQVGRGRGRKKANEGGAAGTVAKPKRGRKAAPKSDTSDATADDSKQGSSEEPSTAQRPTHSLANIGGLIANINQQSADSMGVDDSVEARRKRIGNKIPDFNPEIPQRVKDRQEMAERRRRAAALFKKLKETGGNQ</sequence>
<feature type="region of interest" description="Disordered" evidence="15">
    <location>
        <begin position="909"/>
        <end position="928"/>
    </location>
</feature>
<dbReference type="Gene3D" id="1.10.150.20">
    <property type="entry name" value="5' to 3' exonuclease, C-terminal subdomain"/>
    <property type="match status" value="1"/>
</dbReference>
<feature type="coiled-coil region" evidence="14">
    <location>
        <begin position="689"/>
        <end position="716"/>
    </location>
</feature>
<evidence type="ECO:0000256" key="4">
    <source>
        <dbReference type="ARBA" id="ARBA00022553"/>
    </source>
</evidence>
<keyword evidence="19" id="KW-1185">Reference proteome</keyword>
<dbReference type="InterPro" id="IPR006084">
    <property type="entry name" value="XPG/Rad2"/>
</dbReference>
<dbReference type="GO" id="GO:0008821">
    <property type="term" value="F:crossover junction DNA endonuclease activity"/>
    <property type="evidence" value="ECO:0007669"/>
    <property type="project" value="UniProtKB-ARBA"/>
</dbReference>
<evidence type="ECO:0000259" key="17">
    <source>
        <dbReference type="SMART" id="SM00485"/>
    </source>
</evidence>
<dbReference type="Proteomes" id="UP000075885">
    <property type="component" value="Unassembled WGS sequence"/>
</dbReference>
<keyword evidence="5" id="KW-0540">Nuclease</keyword>
<name>A0A182P1M6_9DIPT</name>
<evidence type="ECO:0000256" key="7">
    <source>
        <dbReference type="ARBA" id="ARBA00022759"/>
    </source>
</evidence>
<dbReference type="InterPro" id="IPR001044">
    <property type="entry name" value="XPG/Rad2_eukaryotes"/>
</dbReference>
<evidence type="ECO:0000256" key="10">
    <source>
        <dbReference type="ARBA" id="ARBA00022842"/>
    </source>
</evidence>
<dbReference type="Pfam" id="PF00752">
    <property type="entry name" value="XPG_N"/>
    <property type="match status" value="1"/>
</dbReference>
<dbReference type="InterPro" id="IPR019974">
    <property type="entry name" value="XPG_CS"/>
</dbReference>
<dbReference type="GO" id="GO:0017108">
    <property type="term" value="F:5'-flap endonuclease activity"/>
    <property type="evidence" value="ECO:0007669"/>
    <property type="project" value="UniProtKB-ARBA"/>
</dbReference>
<dbReference type="CDD" id="cd09868">
    <property type="entry name" value="PIN_XPG_RAD2"/>
    <property type="match status" value="2"/>
</dbReference>
<dbReference type="FunFam" id="1.10.150.20:FF:000030">
    <property type="entry name" value="Flap endonuclease GEN-like 1"/>
    <property type="match status" value="1"/>
</dbReference>
<dbReference type="InterPro" id="IPR006086">
    <property type="entry name" value="XPG-I_dom"/>
</dbReference>
<dbReference type="PROSITE" id="PS00841">
    <property type="entry name" value="XPG_1"/>
    <property type="match status" value="1"/>
</dbReference>
<evidence type="ECO:0000256" key="11">
    <source>
        <dbReference type="ARBA" id="ARBA00023204"/>
    </source>
</evidence>
<keyword evidence="11" id="KW-0234">DNA repair</keyword>
<keyword evidence="10" id="KW-0460">Magnesium</keyword>
<keyword evidence="7" id="KW-0255">Endonuclease</keyword>
<comment type="subcellular location">
    <subcellularLocation>
        <location evidence="2">Nucleus</location>
    </subcellularLocation>
</comment>
<dbReference type="InterPro" id="IPR008918">
    <property type="entry name" value="HhH2"/>
</dbReference>
<dbReference type="GO" id="GO:0005634">
    <property type="term" value="C:nucleus"/>
    <property type="evidence" value="ECO:0007669"/>
    <property type="project" value="UniProtKB-SubCell"/>
</dbReference>
<evidence type="ECO:0000259" key="16">
    <source>
        <dbReference type="SMART" id="SM00484"/>
    </source>
</evidence>
<evidence type="ECO:0000256" key="9">
    <source>
        <dbReference type="ARBA" id="ARBA00022801"/>
    </source>
</evidence>
<keyword evidence="6" id="KW-0479">Metal-binding</keyword>
<dbReference type="InterPro" id="IPR029060">
    <property type="entry name" value="PIN-like_dom_sf"/>
</dbReference>
<organism evidence="18 19">
    <name type="scientific">Anopheles epiroticus</name>
    <dbReference type="NCBI Taxonomy" id="199890"/>
    <lineage>
        <taxon>Eukaryota</taxon>
        <taxon>Metazoa</taxon>
        <taxon>Ecdysozoa</taxon>
        <taxon>Arthropoda</taxon>
        <taxon>Hexapoda</taxon>
        <taxon>Insecta</taxon>
        <taxon>Pterygota</taxon>
        <taxon>Neoptera</taxon>
        <taxon>Endopterygota</taxon>
        <taxon>Diptera</taxon>
        <taxon>Nematocera</taxon>
        <taxon>Culicoidea</taxon>
        <taxon>Culicidae</taxon>
        <taxon>Anophelinae</taxon>
        <taxon>Anopheles</taxon>
    </lineage>
</organism>
<dbReference type="CDD" id="cd09904">
    <property type="entry name" value="H3TH_XPG"/>
    <property type="match status" value="1"/>
</dbReference>
<evidence type="ECO:0000313" key="19">
    <source>
        <dbReference type="Proteomes" id="UP000075885"/>
    </source>
</evidence>
<feature type="region of interest" description="Disordered" evidence="15">
    <location>
        <begin position="1291"/>
        <end position="1384"/>
    </location>
</feature>
<dbReference type="VEuPathDB" id="VectorBase:AEPI000808"/>